<keyword evidence="1" id="KW-0472">Membrane</keyword>
<feature type="transmembrane region" description="Helical" evidence="1">
    <location>
        <begin position="332"/>
        <end position="351"/>
    </location>
</feature>
<keyword evidence="1" id="KW-1133">Transmembrane helix</keyword>
<feature type="transmembrane region" description="Helical" evidence="1">
    <location>
        <begin position="588"/>
        <end position="612"/>
    </location>
</feature>
<feature type="transmembrane region" description="Helical" evidence="1">
    <location>
        <begin position="306"/>
        <end position="327"/>
    </location>
</feature>
<evidence type="ECO:0000256" key="1">
    <source>
        <dbReference type="SAM" id="Phobius"/>
    </source>
</evidence>
<reference evidence="2 3" key="2">
    <citation type="submission" date="2019-01" db="EMBL/GenBank/DDBJ databases">
        <title>The decoding of complex shrimp genome reveals the adaptation for benthos swimmer, frequently molting mechanism and breeding impact on genome.</title>
        <authorList>
            <person name="Sun Y."/>
            <person name="Gao Y."/>
            <person name="Yu Y."/>
        </authorList>
    </citation>
    <scope>NUCLEOTIDE SEQUENCE [LARGE SCALE GENOMIC DNA]</scope>
    <source>
        <tissue evidence="2">Muscle</tissue>
    </source>
</reference>
<feature type="transmembrane region" description="Helical" evidence="1">
    <location>
        <begin position="619"/>
        <end position="638"/>
    </location>
</feature>
<feature type="transmembrane region" description="Helical" evidence="1">
    <location>
        <begin position="451"/>
        <end position="471"/>
    </location>
</feature>
<keyword evidence="1" id="KW-0812">Transmembrane</keyword>
<gene>
    <name evidence="2" type="ORF">C7M84_021309</name>
</gene>
<evidence type="ECO:0000313" key="3">
    <source>
        <dbReference type="Proteomes" id="UP000283509"/>
    </source>
</evidence>
<dbReference type="Proteomes" id="UP000283509">
    <property type="component" value="Unassembled WGS sequence"/>
</dbReference>
<protein>
    <submittedName>
        <fullName evidence="2">Uncharacterized protein</fullName>
    </submittedName>
</protein>
<organism evidence="2 3">
    <name type="scientific">Penaeus vannamei</name>
    <name type="common">Whiteleg shrimp</name>
    <name type="synonym">Litopenaeus vannamei</name>
    <dbReference type="NCBI Taxonomy" id="6689"/>
    <lineage>
        <taxon>Eukaryota</taxon>
        <taxon>Metazoa</taxon>
        <taxon>Ecdysozoa</taxon>
        <taxon>Arthropoda</taxon>
        <taxon>Crustacea</taxon>
        <taxon>Multicrustacea</taxon>
        <taxon>Malacostraca</taxon>
        <taxon>Eumalacostraca</taxon>
        <taxon>Eucarida</taxon>
        <taxon>Decapoda</taxon>
        <taxon>Dendrobranchiata</taxon>
        <taxon>Penaeoidea</taxon>
        <taxon>Penaeidae</taxon>
        <taxon>Penaeus</taxon>
    </lineage>
</organism>
<feature type="transmembrane region" description="Helical" evidence="1">
    <location>
        <begin position="390"/>
        <end position="409"/>
    </location>
</feature>
<feature type="transmembrane region" description="Helical" evidence="1">
    <location>
        <begin position="186"/>
        <end position="207"/>
    </location>
</feature>
<comment type="caution">
    <text evidence="2">The sequence shown here is derived from an EMBL/GenBank/DDBJ whole genome shotgun (WGS) entry which is preliminary data.</text>
</comment>
<dbReference type="EMBL" id="QCYY01004451">
    <property type="protein sequence ID" value="ROT60975.1"/>
    <property type="molecule type" value="Genomic_DNA"/>
</dbReference>
<proteinExistence type="predicted"/>
<feature type="transmembrane region" description="Helical" evidence="1">
    <location>
        <begin position="491"/>
        <end position="509"/>
    </location>
</feature>
<feature type="transmembrane region" description="Helical" evidence="1">
    <location>
        <begin position="357"/>
        <end position="378"/>
    </location>
</feature>
<dbReference type="AlphaFoldDB" id="A0A3R7P4G5"/>
<feature type="transmembrane region" description="Helical" evidence="1">
    <location>
        <begin position="260"/>
        <end position="286"/>
    </location>
</feature>
<reference evidence="2 3" key="1">
    <citation type="submission" date="2018-04" db="EMBL/GenBank/DDBJ databases">
        <authorList>
            <person name="Zhang X."/>
            <person name="Yuan J."/>
            <person name="Li F."/>
            <person name="Xiang J."/>
        </authorList>
    </citation>
    <scope>NUCLEOTIDE SEQUENCE [LARGE SCALE GENOMIC DNA]</scope>
    <source>
        <tissue evidence="2">Muscle</tissue>
    </source>
</reference>
<feature type="transmembrane region" description="Helical" evidence="1">
    <location>
        <begin position="529"/>
        <end position="548"/>
    </location>
</feature>
<feature type="transmembrane region" description="Helical" evidence="1">
    <location>
        <begin position="415"/>
        <end position="439"/>
    </location>
</feature>
<keyword evidence="3" id="KW-1185">Reference proteome</keyword>
<evidence type="ECO:0000313" key="2">
    <source>
        <dbReference type="EMBL" id="ROT60975.1"/>
    </source>
</evidence>
<sequence>MSPLFLSCTLYLPPPLPFSPSPSLVPSHHRFFLSVSRFLCLSDSSRLSLPALSSSLSLLFSSPFYFSLSLSSRFLFSLSLPSLSLSSSRFSSLSSFPLFASFSPSLCLFSPAFSPSSLFSSSSLFLFLFSSLSPFPLPLSPLSLSSPLLAFSSSSLSFLFSFSLRRRPFFLLSLCPSFPLLSSPSLLSPFFAFPFASALLILLFSFFSPLCPCRRCSSLAPLGLSLLSAALSLLCPCRLSRPSFLVRSRLPPFVSLLPSACLLLLSLPVLFLSSLSLLPAAVWPFLSSPSLSSSSLAPARRSSLGSRVPLVFLSLVCRFSSAGIFLLLSCRLFIYSPFYIASLATFLSFLSPPTSSLSTVFLSCGSFPLLWALAYKWVSVRSLVWLSDSLSRALVIPLPLHTGLLLLSFSPPSRLSLFFSLSSLVSAARSLLVALSFVFLVSLSLSALSPLFLLSSLSSPLHPLLLSLLFLSLPLSSSRPHLFARLLSPRLWLSLLLVSLSLSSSLSSLSSRARLASLSCSLFRRLSLLLFLLVFSFSCSSCACPVPAAGPPSCSPDLCPSPLSLLLPLSSHPALVRLSLSSARVTSLLSGTLLVVSPACVSLSLFSLLLLCHCPSLFLLYRLLFSLSPLLSLFSHPGTPRLGARLLY</sequence>
<name>A0A3R7P4G5_PENVA</name>
<accession>A0A3R7P4G5</accession>